<dbReference type="AlphaFoldDB" id="A0A5J5EE40"/>
<reference evidence="3 4" key="1">
    <citation type="submission" date="2019-09" db="EMBL/GenBank/DDBJ databases">
        <title>Draft genome of the ectomycorrhizal ascomycete Sphaerosporella brunnea.</title>
        <authorList>
            <consortium name="DOE Joint Genome Institute"/>
            <person name="Benucci G.M."/>
            <person name="Marozzi G."/>
            <person name="Antonielli L."/>
            <person name="Sanchez S."/>
            <person name="Marco P."/>
            <person name="Wang X."/>
            <person name="Falini L.B."/>
            <person name="Barry K."/>
            <person name="Haridas S."/>
            <person name="Lipzen A."/>
            <person name="Labutti K."/>
            <person name="Grigoriev I.V."/>
            <person name="Murat C."/>
            <person name="Martin F."/>
            <person name="Albertini E."/>
            <person name="Donnini D."/>
            <person name="Bonito G."/>
        </authorList>
    </citation>
    <scope>NUCLEOTIDE SEQUENCE [LARGE SCALE GENOMIC DNA]</scope>
    <source>
        <strain evidence="3 4">Sb_GMNB300</strain>
    </source>
</reference>
<feature type="region of interest" description="Disordered" evidence="1">
    <location>
        <begin position="336"/>
        <end position="379"/>
    </location>
</feature>
<feature type="compositionally biased region" description="Low complexity" evidence="1">
    <location>
        <begin position="758"/>
        <end position="782"/>
    </location>
</feature>
<feature type="compositionally biased region" description="Gly residues" evidence="1">
    <location>
        <begin position="113"/>
        <end position="151"/>
    </location>
</feature>
<dbReference type="Proteomes" id="UP000326924">
    <property type="component" value="Unassembled WGS sequence"/>
</dbReference>
<protein>
    <recommendedName>
        <fullName evidence="5">Tesmin/TSO1-like CXC domain-containing protein</fullName>
    </recommendedName>
</protein>
<feature type="region of interest" description="Disordered" evidence="1">
    <location>
        <begin position="485"/>
        <end position="542"/>
    </location>
</feature>
<gene>
    <name evidence="3" type="ORF">FN846DRAFT_1025596</name>
</gene>
<evidence type="ECO:0008006" key="5">
    <source>
        <dbReference type="Google" id="ProtNLM"/>
    </source>
</evidence>
<evidence type="ECO:0000256" key="2">
    <source>
        <dbReference type="SAM" id="SignalP"/>
    </source>
</evidence>
<comment type="caution">
    <text evidence="3">The sequence shown here is derived from an EMBL/GenBank/DDBJ whole genome shotgun (WGS) entry which is preliminary data.</text>
</comment>
<feature type="region of interest" description="Disordered" evidence="1">
    <location>
        <begin position="423"/>
        <end position="443"/>
    </location>
</feature>
<feature type="compositionally biased region" description="Polar residues" evidence="1">
    <location>
        <begin position="178"/>
        <end position="226"/>
    </location>
</feature>
<accession>A0A5J5EE40</accession>
<feature type="compositionally biased region" description="Polar residues" evidence="1">
    <location>
        <begin position="31"/>
        <end position="44"/>
    </location>
</feature>
<feature type="region of interest" description="Disordered" evidence="1">
    <location>
        <begin position="606"/>
        <end position="651"/>
    </location>
</feature>
<name>A0A5J5EE40_9PEZI</name>
<proteinExistence type="predicted"/>
<dbReference type="EMBL" id="VXIS01000416">
    <property type="protein sequence ID" value="KAA8893644.1"/>
    <property type="molecule type" value="Genomic_DNA"/>
</dbReference>
<evidence type="ECO:0000313" key="3">
    <source>
        <dbReference type="EMBL" id="KAA8893644.1"/>
    </source>
</evidence>
<feature type="region of interest" description="Disordered" evidence="1">
    <location>
        <begin position="758"/>
        <end position="800"/>
    </location>
</feature>
<evidence type="ECO:0000256" key="1">
    <source>
        <dbReference type="SAM" id="MobiDB-lite"/>
    </source>
</evidence>
<feature type="compositionally biased region" description="Basic and acidic residues" evidence="1">
    <location>
        <begin position="433"/>
        <end position="442"/>
    </location>
</feature>
<keyword evidence="2" id="KW-0732">Signal</keyword>
<feature type="compositionally biased region" description="Low complexity" evidence="1">
    <location>
        <begin position="98"/>
        <end position="112"/>
    </location>
</feature>
<organism evidence="3 4">
    <name type="scientific">Sphaerosporella brunnea</name>
    <dbReference type="NCBI Taxonomy" id="1250544"/>
    <lineage>
        <taxon>Eukaryota</taxon>
        <taxon>Fungi</taxon>
        <taxon>Dikarya</taxon>
        <taxon>Ascomycota</taxon>
        <taxon>Pezizomycotina</taxon>
        <taxon>Pezizomycetes</taxon>
        <taxon>Pezizales</taxon>
        <taxon>Pyronemataceae</taxon>
        <taxon>Sphaerosporella</taxon>
    </lineage>
</organism>
<evidence type="ECO:0000313" key="4">
    <source>
        <dbReference type="Proteomes" id="UP000326924"/>
    </source>
</evidence>
<feature type="chain" id="PRO_5023893555" description="Tesmin/TSO1-like CXC domain-containing protein" evidence="2">
    <location>
        <begin position="25"/>
        <end position="832"/>
    </location>
</feature>
<feature type="region of interest" description="Disordered" evidence="1">
    <location>
        <begin position="28"/>
        <end position="264"/>
    </location>
</feature>
<feature type="region of interest" description="Disordered" evidence="1">
    <location>
        <begin position="276"/>
        <end position="314"/>
    </location>
</feature>
<sequence length="832" mass="87868">MSTSRRRLLRECLLSACCCPAVVTASDDGTELSSLQSNPENYSDQDPHDDHQQILGVSVSSDEATESSEDGLSTIREETEPSEGGMPGTPHDSGFDEGSGPADSGTASASSGEGSGGASGGASGGGSDDGTGGGSGGGTGGGSGGGTGGGSDAVSSHSAAAEDVDGAHHGDASPGPEDQQSAQSQGNVNDQSTHDSSPNVDQGGSSVHKNNPNAVKNMNEVQNLNSLAEDPTAGEGGPAIPLSHHQTHYSSKAPGLGGDGVLSGRLVPKKEDLCHPAAAISNGGPSMNPHSHPESGEPQDFTSVNEHTETREIAGYSRRSGFLGFDNIPFRVADKTRKSGTRHRQGISISEGCPQSIASPPLGTADDAHTGTFSSNEQHPPLAALDYIHLDARNQSTQLYNEDCNMELDRDSTLACHPNPHAMCNDQGNTDRTSPKVDKGEAEVDPTAWLHKNPATAVRENSRPELHHPLPERTLGIQWLSDGHCPVEEESDSQTTDTGTSGRSSIPSVYTKHHDRHPTRMSPPGSRHSERRQRFPGLSTNRTLHFTVGAQRSNINDHYTAEETSLRQRMDLYDRKETPYPRRPTPFLANNTAPCLPRRVPTPKFSAPHSNKDFSASGMKPCFSPSETWPEGRSRTSGGKKTPHSIDPKDNTSRGCQCRGCTTCDCWGCLCVEEGLICDKGCTCDPQFCWRHPIGGATDTDNEMTMMGHRDFAIRPTSTVYRHVPVDYAAAGTTFLTATPILALSSFKNVRLSDNMSQTGEGSSGYTSSSEGLELSGQETSSAVRPTISPIGSPMADFGASTGPARIAPALAKSVSYTPIKTLPSKDKNVKR</sequence>
<feature type="signal peptide" evidence="2">
    <location>
        <begin position="1"/>
        <end position="24"/>
    </location>
</feature>
<dbReference type="InParanoid" id="A0A5J5EE40"/>
<keyword evidence="4" id="KW-1185">Reference proteome</keyword>
<feature type="compositionally biased region" description="Low complexity" evidence="1">
    <location>
        <begin position="493"/>
        <end position="505"/>
    </location>
</feature>